<dbReference type="AlphaFoldDB" id="A0A6J5U2R6"/>
<protein>
    <submittedName>
        <fullName evidence="1">Uncharacterized protein</fullName>
    </submittedName>
</protein>
<organism evidence="1 2">
    <name type="scientific">Prunus armeniaca</name>
    <name type="common">Apricot</name>
    <name type="synonym">Armeniaca vulgaris</name>
    <dbReference type="NCBI Taxonomy" id="36596"/>
    <lineage>
        <taxon>Eukaryota</taxon>
        <taxon>Viridiplantae</taxon>
        <taxon>Streptophyta</taxon>
        <taxon>Embryophyta</taxon>
        <taxon>Tracheophyta</taxon>
        <taxon>Spermatophyta</taxon>
        <taxon>Magnoliopsida</taxon>
        <taxon>eudicotyledons</taxon>
        <taxon>Gunneridae</taxon>
        <taxon>Pentapetalae</taxon>
        <taxon>rosids</taxon>
        <taxon>fabids</taxon>
        <taxon>Rosales</taxon>
        <taxon>Rosaceae</taxon>
        <taxon>Amygdaloideae</taxon>
        <taxon>Amygdaleae</taxon>
        <taxon>Prunus</taxon>
    </lineage>
</organism>
<evidence type="ECO:0000313" key="2">
    <source>
        <dbReference type="Proteomes" id="UP000507222"/>
    </source>
</evidence>
<sequence>MLTVVMNTLNLILIGYPDSTTIAFKPSCVNLGQLGLHNPDKLVMSSQSCICKPPIRNFLRCDGRNICLEDYTALGVDELREIKQSKGNKLLQKQHKWMSNASNL</sequence>
<accession>A0A6J5U2R6</accession>
<proteinExistence type="predicted"/>
<name>A0A6J5U2R6_PRUAR</name>
<evidence type="ECO:0000313" key="1">
    <source>
        <dbReference type="EMBL" id="CAB4268828.1"/>
    </source>
</evidence>
<dbReference type="Proteomes" id="UP000507222">
    <property type="component" value="Unassembled WGS sequence"/>
</dbReference>
<gene>
    <name evidence="1" type="ORF">CURHAP_LOCUS13274</name>
</gene>
<dbReference type="EMBL" id="CAEKDK010000002">
    <property type="protein sequence ID" value="CAB4268828.1"/>
    <property type="molecule type" value="Genomic_DNA"/>
</dbReference>
<reference evidence="1 2" key="1">
    <citation type="submission" date="2020-05" db="EMBL/GenBank/DDBJ databases">
        <authorList>
            <person name="Campoy J."/>
            <person name="Schneeberger K."/>
            <person name="Spophaly S."/>
        </authorList>
    </citation>
    <scope>NUCLEOTIDE SEQUENCE [LARGE SCALE GENOMIC DNA]</scope>
    <source>
        <strain evidence="1">PruArmRojPasFocal</strain>
    </source>
</reference>